<dbReference type="SMR" id="A0A5V1IQI4"/>
<feature type="domain" description="N-acetyltransferase" evidence="4">
    <location>
        <begin position="443"/>
        <end position="584"/>
    </location>
</feature>
<dbReference type="EMBL" id="AAGXST010000023">
    <property type="protein sequence ID" value="EBT1260806.1"/>
    <property type="molecule type" value="Genomic_DNA"/>
</dbReference>
<dbReference type="SUPFAM" id="SSF50621">
    <property type="entry name" value="Alanine racemase C-terminal domain-like"/>
    <property type="match status" value="1"/>
</dbReference>
<protein>
    <submittedName>
        <fullName evidence="5">GNAT family N-acetyltransferase</fullName>
    </submittedName>
</protein>
<feature type="active site" description="Proton donor" evidence="3">
    <location>
        <position position="341"/>
    </location>
</feature>
<dbReference type="PANTHER" id="PTHR43727:SF3">
    <property type="entry name" value="GROUP IV DECARBOXYLASE"/>
    <property type="match status" value="1"/>
</dbReference>
<evidence type="ECO:0000259" key="4">
    <source>
        <dbReference type="PROSITE" id="PS51186"/>
    </source>
</evidence>
<gene>
    <name evidence="5" type="ORF">CIT90_21770</name>
</gene>
<dbReference type="PRINTS" id="PR01179">
    <property type="entry name" value="ODADCRBXLASE"/>
</dbReference>
<dbReference type="InterPro" id="IPR000182">
    <property type="entry name" value="GNAT_dom"/>
</dbReference>
<organism evidence="5">
    <name type="scientific">Salmonella enterica</name>
    <name type="common">Salmonella choleraesuis</name>
    <dbReference type="NCBI Taxonomy" id="28901"/>
    <lineage>
        <taxon>Bacteria</taxon>
        <taxon>Pseudomonadati</taxon>
        <taxon>Pseudomonadota</taxon>
        <taxon>Gammaproteobacteria</taxon>
        <taxon>Enterobacterales</taxon>
        <taxon>Enterobacteriaceae</taxon>
        <taxon>Salmonella</taxon>
    </lineage>
</organism>
<proteinExistence type="predicted"/>
<dbReference type="GO" id="GO:0016747">
    <property type="term" value="F:acyltransferase activity, transferring groups other than amino-acyl groups"/>
    <property type="evidence" value="ECO:0007669"/>
    <property type="project" value="InterPro"/>
</dbReference>
<name>A0A5V1IQI4_SALER</name>
<dbReference type="InterPro" id="IPR009006">
    <property type="entry name" value="Ala_racemase/Decarboxylase_C"/>
</dbReference>
<dbReference type="Pfam" id="PF00583">
    <property type="entry name" value="Acetyltransf_1"/>
    <property type="match status" value="1"/>
</dbReference>
<accession>A0A5V1IQI4</accession>
<sequence>MAQKITPSKIVKHARELIIKGIESGENSFVIFDVDGALERLDHYRCQLKSFFPNSSIAYSYKSNNLAQWCQIISGKGLYAEVCSVDEMNLAKRDGFKRIVFDGPLKKTSELLKAIEIGALIEVDNIDECKRLNELCKLHKLTCRIHLRLSHYYDDNLSRFGLSESEAINLLEMLISKSEYLILDGFHLHVGSNLPNAEKICKAIIQYHELILRYMPDDGTLNLGSGIPADSFSASSDNPTPCPEVFFSSIYDTIKNCFGTVCDKWNYIFEPGRHLVEDFGYFIGKVISTKNRYGVKVAQTNIGINWIPSIRNWDHSFTLFHNHNHISDDKSDEYIIAGFNCFECDCLFPSVILPSNLSDYLFSVRGCGAYDMQTGNQWTRNLYAVYTITNDVVNISRIHRRELDFRKYDVSLTPSGIKVNDEITLLYPALKYAEELYLLINQNKINFIKSMAWPAFVNNISDSVSFIEQSMIDNQNEKALILFIKYKTKIAGVVSFNIIDHANKTAYIGYWLGANFQGKGIVTNAINKLIQEYGDSGVIKRFVIKCIVDNKKSNATALRCGFTLEGVLQKAEILNGVSYDQNIYSKVIG</sequence>
<dbReference type="Gene3D" id="3.20.20.10">
    <property type="entry name" value="Alanine racemase"/>
    <property type="match status" value="1"/>
</dbReference>
<dbReference type="InterPro" id="IPR029066">
    <property type="entry name" value="PLP-binding_barrel"/>
</dbReference>
<evidence type="ECO:0000256" key="2">
    <source>
        <dbReference type="ARBA" id="ARBA00022898"/>
    </source>
</evidence>
<keyword evidence="2 3" id="KW-0663">Pyridoxal phosphate</keyword>
<dbReference type="SUPFAM" id="SSF51419">
    <property type="entry name" value="PLP-binding barrel"/>
    <property type="match status" value="1"/>
</dbReference>
<dbReference type="SUPFAM" id="SSF55729">
    <property type="entry name" value="Acyl-CoA N-acyltransferases (Nat)"/>
    <property type="match status" value="1"/>
</dbReference>
<dbReference type="InterPro" id="IPR022644">
    <property type="entry name" value="De-COase2_N"/>
</dbReference>
<dbReference type="Gene3D" id="3.40.630.30">
    <property type="match status" value="1"/>
</dbReference>
<dbReference type="PANTHER" id="PTHR43727">
    <property type="entry name" value="DIAMINOPIMELATE DECARBOXYLASE"/>
    <property type="match status" value="1"/>
</dbReference>
<comment type="caution">
    <text evidence="5">The sequence shown here is derived from an EMBL/GenBank/DDBJ whole genome shotgun (WGS) entry which is preliminary data.</text>
</comment>
<comment type="cofactor">
    <cofactor evidence="1 3">
        <name>pyridoxal 5'-phosphate</name>
        <dbReference type="ChEBI" id="CHEBI:597326"/>
    </cofactor>
</comment>
<dbReference type="PROSITE" id="PS51186">
    <property type="entry name" value="GNAT"/>
    <property type="match status" value="1"/>
</dbReference>
<dbReference type="CDD" id="cd06841">
    <property type="entry name" value="PLPDE_III_MccE_like"/>
    <property type="match status" value="1"/>
</dbReference>
<evidence type="ECO:0000256" key="3">
    <source>
        <dbReference type="PIRSR" id="PIRSR600183-50"/>
    </source>
</evidence>
<evidence type="ECO:0000313" key="5">
    <source>
        <dbReference type="EMBL" id="EBT1260806.1"/>
    </source>
</evidence>
<evidence type="ECO:0000256" key="1">
    <source>
        <dbReference type="ARBA" id="ARBA00001933"/>
    </source>
</evidence>
<feature type="modified residue" description="N6-(pyridoxal phosphate)lysine" evidence="3">
    <location>
        <position position="62"/>
    </location>
</feature>
<dbReference type="AlphaFoldDB" id="A0A5V1IQI4"/>
<dbReference type="GO" id="GO:0009089">
    <property type="term" value="P:lysine biosynthetic process via diaminopimelate"/>
    <property type="evidence" value="ECO:0007669"/>
    <property type="project" value="TreeGrafter"/>
</dbReference>
<dbReference type="GO" id="GO:0008836">
    <property type="term" value="F:diaminopimelate decarboxylase activity"/>
    <property type="evidence" value="ECO:0007669"/>
    <property type="project" value="TreeGrafter"/>
</dbReference>
<reference evidence="5" key="1">
    <citation type="submission" date="2018-07" db="EMBL/GenBank/DDBJ databases">
        <authorList>
            <consortium name="GenomeTrakr network: Whole genome sequencing for foodborne pathogen traceback"/>
        </authorList>
    </citation>
    <scope>NUCLEOTIDE SEQUENCE</scope>
    <source>
        <strain evidence="5">CFSAN057187</strain>
    </source>
</reference>
<dbReference type="InterPro" id="IPR016181">
    <property type="entry name" value="Acyl_CoA_acyltransferase"/>
</dbReference>
<dbReference type="Gene3D" id="2.40.37.10">
    <property type="entry name" value="Lyase, Ornithine Decarboxylase, Chain A, domain 1"/>
    <property type="match status" value="1"/>
</dbReference>
<dbReference type="InterPro" id="IPR000183">
    <property type="entry name" value="Orn/DAP/Arg_de-COase"/>
</dbReference>
<dbReference type="Pfam" id="PF02784">
    <property type="entry name" value="Orn_Arg_deC_N"/>
    <property type="match status" value="1"/>
</dbReference>
<keyword evidence="5" id="KW-0808">Transferase</keyword>